<sequence length="161" mass="17649">MHIPLHINPRSVSCRDQEAPRREARAQIPVYDVNFRRYLSVAEDARGSDHCPASVFDEGRRCPGAAMTKTTCPSPRACMRINAERFPVHARCTRTAKMVSIAIGSSSTWVPRCRQRGVAASPKHCPVGTTRLLTSSKPPCLNCRTASHRSQTGNHRSAAGA</sequence>
<reference evidence="1 2" key="1">
    <citation type="submission" date="2020-08" db="EMBL/GenBank/DDBJ databases">
        <title>Genomic Encyclopedia of Type Strains, Phase III (KMG-III): the genomes of soil and plant-associated and newly described type strains.</title>
        <authorList>
            <person name="Whitman W."/>
        </authorList>
    </citation>
    <scope>NUCLEOTIDE SEQUENCE [LARGE SCALE GENOMIC DNA]</scope>
    <source>
        <strain evidence="1 2">CECT 7015</strain>
    </source>
</reference>
<gene>
    <name evidence="1" type="ORF">FHS21_003214</name>
</gene>
<name>A0A839U7R6_9HYPH</name>
<organism evidence="1 2">
    <name type="scientific">Phyllobacterium trifolii</name>
    <dbReference type="NCBI Taxonomy" id="300193"/>
    <lineage>
        <taxon>Bacteria</taxon>
        <taxon>Pseudomonadati</taxon>
        <taxon>Pseudomonadota</taxon>
        <taxon>Alphaproteobacteria</taxon>
        <taxon>Hyphomicrobiales</taxon>
        <taxon>Phyllobacteriaceae</taxon>
        <taxon>Phyllobacterium</taxon>
    </lineage>
</organism>
<dbReference type="EMBL" id="JACHXN010000009">
    <property type="protein sequence ID" value="MBB3146798.1"/>
    <property type="molecule type" value="Genomic_DNA"/>
</dbReference>
<comment type="caution">
    <text evidence="1">The sequence shown here is derived from an EMBL/GenBank/DDBJ whole genome shotgun (WGS) entry which is preliminary data.</text>
</comment>
<proteinExistence type="predicted"/>
<evidence type="ECO:0000313" key="2">
    <source>
        <dbReference type="Proteomes" id="UP000554520"/>
    </source>
</evidence>
<keyword evidence="2" id="KW-1185">Reference proteome</keyword>
<accession>A0A839U7R6</accession>
<protein>
    <submittedName>
        <fullName evidence="1">Uncharacterized protein</fullName>
    </submittedName>
</protein>
<dbReference type="AlphaFoldDB" id="A0A839U7R6"/>
<dbReference type="Proteomes" id="UP000554520">
    <property type="component" value="Unassembled WGS sequence"/>
</dbReference>
<evidence type="ECO:0000313" key="1">
    <source>
        <dbReference type="EMBL" id="MBB3146798.1"/>
    </source>
</evidence>